<dbReference type="AlphaFoldDB" id="A0A9D2DD98"/>
<name>A0A9D2DD98_9BACT</name>
<sequence length="311" mass="36666">MEPIIDAVPRELIERELTEDRLLRTTNNAGNMIYTLRASEAPDVMREIGRLRELAFRQAGGGTGRELDIDEEDLAEDGYEQLFVWDPVSREILGGYRYIICESEYPKHLSTEHYFRFSDKFRREVLPHTIELGRSFVQPRYQRTRDAKSLYALDNLWDGLGALIVENPASRYFFGKVTMYGNYNKEARNILMYFLHKYFPDRDRLLEPLYPVEMHIDREAMERCFTGGSYMEDYRILVKELRKLDEFIPPMINSYMSLSPSMKVFDTVTNPDFGDVEETGILINIQDIYPEKMARHTKGLFRRLRKHIRNA</sequence>
<evidence type="ECO:0000256" key="2">
    <source>
        <dbReference type="ARBA" id="ARBA00022516"/>
    </source>
</evidence>
<keyword evidence="4" id="KW-0443">Lipid metabolism</keyword>
<evidence type="ECO:0000313" key="7">
    <source>
        <dbReference type="Proteomes" id="UP000824014"/>
    </source>
</evidence>
<reference evidence="6" key="2">
    <citation type="submission" date="2021-04" db="EMBL/GenBank/DDBJ databases">
        <authorList>
            <person name="Gilroy R."/>
        </authorList>
    </citation>
    <scope>NUCLEOTIDE SEQUENCE</scope>
    <source>
        <strain evidence="6">ChiHjej11B10-19426</strain>
    </source>
</reference>
<dbReference type="GO" id="GO:0006629">
    <property type="term" value="P:lipid metabolic process"/>
    <property type="evidence" value="ECO:0007669"/>
    <property type="project" value="UniProtKB-KW"/>
</dbReference>
<organism evidence="6 7">
    <name type="scientific">Candidatus Tidjanibacter faecipullorum</name>
    <dbReference type="NCBI Taxonomy" id="2838766"/>
    <lineage>
        <taxon>Bacteria</taxon>
        <taxon>Pseudomonadati</taxon>
        <taxon>Bacteroidota</taxon>
        <taxon>Bacteroidia</taxon>
        <taxon>Bacteroidales</taxon>
        <taxon>Rikenellaceae</taxon>
        <taxon>Tidjanibacter</taxon>
    </lineage>
</organism>
<accession>A0A9D2DD98</accession>
<dbReference type="GO" id="GO:0016746">
    <property type="term" value="F:acyltransferase activity"/>
    <property type="evidence" value="ECO:0007669"/>
    <property type="project" value="UniProtKB-KW"/>
</dbReference>
<evidence type="ECO:0000256" key="4">
    <source>
        <dbReference type="ARBA" id="ARBA00023098"/>
    </source>
</evidence>
<proteinExistence type="predicted"/>
<keyword evidence="5" id="KW-0012">Acyltransferase</keyword>
<dbReference type="Pfam" id="PF13444">
    <property type="entry name" value="Acetyltransf_5"/>
    <property type="match status" value="1"/>
</dbReference>
<gene>
    <name evidence="6" type="ORF">H9816_03495</name>
</gene>
<dbReference type="SUPFAM" id="SSF55729">
    <property type="entry name" value="Acyl-CoA N-acyltransferases (Nat)"/>
    <property type="match status" value="1"/>
</dbReference>
<dbReference type="PANTHER" id="PTHR37323">
    <property type="entry name" value="GCN5-RELATED N-ACETYLTRANSFERASE"/>
    <property type="match status" value="1"/>
</dbReference>
<evidence type="ECO:0000313" key="6">
    <source>
        <dbReference type="EMBL" id="HIZ14960.1"/>
    </source>
</evidence>
<evidence type="ECO:0000256" key="5">
    <source>
        <dbReference type="ARBA" id="ARBA00023315"/>
    </source>
</evidence>
<evidence type="ECO:0000256" key="3">
    <source>
        <dbReference type="ARBA" id="ARBA00022679"/>
    </source>
</evidence>
<comment type="caution">
    <text evidence="6">The sequence shown here is derived from an EMBL/GenBank/DDBJ whole genome shotgun (WGS) entry which is preliminary data.</text>
</comment>
<dbReference type="InterPro" id="IPR016181">
    <property type="entry name" value="Acyl_CoA_acyltransferase"/>
</dbReference>
<dbReference type="PANTHER" id="PTHR37323:SF1">
    <property type="entry name" value="L-ORNITHINE N(ALPHA)-ACYLTRANSFERASE"/>
    <property type="match status" value="1"/>
</dbReference>
<reference evidence="6" key="1">
    <citation type="journal article" date="2021" name="PeerJ">
        <title>Extensive microbial diversity within the chicken gut microbiome revealed by metagenomics and culture.</title>
        <authorList>
            <person name="Gilroy R."/>
            <person name="Ravi A."/>
            <person name="Getino M."/>
            <person name="Pursley I."/>
            <person name="Horton D.L."/>
            <person name="Alikhan N.F."/>
            <person name="Baker D."/>
            <person name="Gharbi K."/>
            <person name="Hall N."/>
            <person name="Watson M."/>
            <person name="Adriaenssens E.M."/>
            <person name="Foster-Nyarko E."/>
            <person name="Jarju S."/>
            <person name="Secka A."/>
            <person name="Antonio M."/>
            <person name="Oren A."/>
            <person name="Chaudhuri R.R."/>
            <person name="La Ragione R."/>
            <person name="Hildebrand F."/>
            <person name="Pallen M.J."/>
        </authorList>
    </citation>
    <scope>NUCLEOTIDE SEQUENCE</scope>
    <source>
        <strain evidence="6">ChiHjej11B10-19426</strain>
    </source>
</reference>
<keyword evidence="2" id="KW-0444">Lipid biosynthesis</keyword>
<comment type="pathway">
    <text evidence="1">Lipid metabolism.</text>
</comment>
<dbReference type="InterPro" id="IPR052351">
    <property type="entry name" value="Ornithine_N-alpha-AT"/>
</dbReference>
<protein>
    <submittedName>
        <fullName evidence="6">GNAT family N-acetyltransferase</fullName>
    </submittedName>
</protein>
<keyword evidence="3" id="KW-0808">Transferase</keyword>
<dbReference type="Proteomes" id="UP000824014">
    <property type="component" value="Unassembled WGS sequence"/>
</dbReference>
<dbReference type="EMBL" id="DXCC01000010">
    <property type="protein sequence ID" value="HIZ14960.1"/>
    <property type="molecule type" value="Genomic_DNA"/>
</dbReference>
<evidence type="ECO:0000256" key="1">
    <source>
        <dbReference type="ARBA" id="ARBA00005189"/>
    </source>
</evidence>